<reference evidence="2" key="1">
    <citation type="submission" date="2021-01" db="EMBL/GenBank/DDBJ databases">
        <authorList>
            <person name="Corre E."/>
            <person name="Pelletier E."/>
            <person name="Niang G."/>
            <person name="Scheremetjew M."/>
            <person name="Finn R."/>
            <person name="Kale V."/>
            <person name="Holt S."/>
            <person name="Cochrane G."/>
            <person name="Meng A."/>
            <person name="Brown T."/>
            <person name="Cohen L."/>
        </authorList>
    </citation>
    <scope>NUCLEOTIDE SEQUENCE</scope>
    <source>
        <strain evidence="2">CCMP1594</strain>
    </source>
</reference>
<feature type="region of interest" description="Disordered" evidence="1">
    <location>
        <begin position="28"/>
        <end position="57"/>
    </location>
</feature>
<feature type="region of interest" description="Disordered" evidence="1">
    <location>
        <begin position="97"/>
        <end position="121"/>
    </location>
</feature>
<evidence type="ECO:0000256" key="1">
    <source>
        <dbReference type="SAM" id="MobiDB-lite"/>
    </source>
</evidence>
<dbReference type="AlphaFoldDB" id="A0A7S4LEG2"/>
<dbReference type="EMBL" id="HBJA01102362">
    <property type="protein sequence ID" value="CAE0824052.1"/>
    <property type="molecule type" value="Transcribed_RNA"/>
</dbReference>
<gene>
    <name evidence="2" type="ORF">EGYM00163_LOCUS35256</name>
</gene>
<proteinExistence type="predicted"/>
<accession>A0A7S4LEG2</accession>
<protein>
    <submittedName>
        <fullName evidence="2">Uncharacterized protein</fullName>
    </submittedName>
</protein>
<organism evidence="2">
    <name type="scientific">Eutreptiella gymnastica</name>
    <dbReference type="NCBI Taxonomy" id="73025"/>
    <lineage>
        <taxon>Eukaryota</taxon>
        <taxon>Discoba</taxon>
        <taxon>Euglenozoa</taxon>
        <taxon>Euglenida</taxon>
        <taxon>Spirocuta</taxon>
        <taxon>Euglenophyceae</taxon>
        <taxon>Eutreptiales</taxon>
        <taxon>Eutreptiaceae</taxon>
        <taxon>Eutreptiella</taxon>
    </lineage>
</organism>
<sequence>MAGGSPRACTAAEVSEVCVASRPCCISRPERRGGPSQTNAVLNGSSRTPAGSPPHAAPLYDTLCPDDIFGWRCVSLDDNFRSSALCPQPSECRDPGLDFSGGGMGREGQRAQGLAVTDDVG</sequence>
<feature type="compositionally biased region" description="Polar residues" evidence="1">
    <location>
        <begin position="35"/>
        <end position="49"/>
    </location>
</feature>
<evidence type="ECO:0000313" key="2">
    <source>
        <dbReference type="EMBL" id="CAE0824052.1"/>
    </source>
</evidence>
<name>A0A7S4LEG2_9EUGL</name>